<name>A0A367CD15_9ENTE</name>
<protein>
    <recommendedName>
        <fullName evidence="2">Antitoxin</fullName>
    </recommendedName>
</protein>
<dbReference type="OrthoDB" id="9802003at2"/>
<accession>A0A367CD15</accession>
<dbReference type="Pfam" id="PF02604">
    <property type="entry name" value="PhdYeFM_antitox"/>
    <property type="match status" value="1"/>
</dbReference>
<dbReference type="PANTHER" id="PTHR33713">
    <property type="entry name" value="ANTITOXIN YAFN-RELATED"/>
    <property type="match status" value="1"/>
</dbReference>
<dbReference type="STRING" id="53345.LIU_06365"/>
<dbReference type="RefSeq" id="WP_005878590.1">
    <property type="nucleotide sequence ID" value="NZ_CABGIQ010000002.1"/>
</dbReference>
<gene>
    <name evidence="3" type="ORF">CRM96_04920</name>
    <name evidence="4" type="ORF">EA71_01022</name>
</gene>
<dbReference type="NCBIfam" id="TIGR01552">
    <property type="entry name" value="phd_fam"/>
    <property type="match status" value="1"/>
</dbReference>
<comment type="caution">
    <text evidence="4">The sequence shown here is derived from an EMBL/GenBank/DDBJ whole genome shotgun (WGS) entry which is preliminary data.</text>
</comment>
<evidence type="ECO:0000256" key="2">
    <source>
        <dbReference type="RuleBase" id="RU362080"/>
    </source>
</evidence>
<evidence type="ECO:0000313" key="6">
    <source>
        <dbReference type="Proteomes" id="UP000252797"/>
    </source>
</evidence>
<reference evidence="4 6" key="1">
    <citation type="submission" date="2015-06" db="EMBL/GenBank/DDBJ databases">
        <title>The Genome Sequence of Enterococcus durans 4EA1.</title>
        <authorList>
            <consortium name="The Broad Institute Genomics Platform"/>
            <consortium name="The Broad Institute Genome Sequencing Center for Infectious Disease"/>
            <person name="Earl A.M."/>
            <person name="Van Tyne D."/>
            <person name="Lebreton F."/>
            <person name="Saavedra J.T."/>
            <person name="Gilmore M.S."/>
            <person name="Manson Mcguire A."/>
            <person name="Clock S."/>
            <person name="Crupain M."/>
            <person name="Rangan U."/>
            <person name="Young S."/>
            <person name="Abouelleil A."/>
            <person name="Cao P."/>
            <person name="Chapman S.B."/>
            <person name="Griggs A."/>
            <person name="Priest M."/>
            <person name="Shea T."/>
            <person name="Wortman J."/>
            <person name="Nusbaum C."/>
            <person name="Birren B."/>
        </authorList>
    </citation>
    <scope>NUCLEOTIDE SEQUENCE [LARGE SCALE GENOMIC DNA]</scope>
    <source>
        <strain evidence="4 6">4EA1</strain>
    </source>
</reference>
<evidence type="ECO:0000313" key="4">
    <source>
        <dbReference type="EMBL" id="RCA10272.1"/>
    </source>
</evidence>
<dbReference type="InterPro" id="IPR051405">
    <property type="entry name" value="phD/YefM_antitoxin"/>
</dbReference>
<evidence type="ECO:0000313" key="3">
    <source>
        <dbReference type="EMBL" id="PEH44380.1"/>
    </source>
</evidence>
<dbReference type="EMBL" id="PDEB01000004">
    <property type="protein sequence ID" value="PEH44380.1"/>
    <property type="molecule type" value="Genomic_DNA"/>
</dbReference>
<reference evidence="3 5" key="2">
    <citation type="submission" date="2017-09" db="EMBL/GenBank/DDBJ databases">
        <title>FDA dAtabase for Regulatory Grade micrObial Sequences (FDA-ARGOS): Supporting development and validation of Infectious Disease Dx tests.</title>
        <authorList>
            <person name="Minogue T."/>
            <person name="Wolcott M."/>
            <person name="Wasieloski L."/>
            <person name="Aguilar W."/>
            <person name="Moore D."/>
            <person name="Tallon L.J."/>
            <person name="Sadzewicz L."/>
            <person name="Ott S."/>
            <person name="Zhao X."/>
            <person name="Nagaraj S."/>
            <person name="Vavikolanu K."/>
            <person name="Aluvathingal J."/>
            <person name="Nadendla S."/>
            <person name="Sichtig H."/>
        </authorList>
    </citation>
    <scope>NUCLEOTIDE SEQUENCE [LARGE SCALE GENOMIC DNA]</scope>
    <source>
        <strain evidence="3 5">FDAARGOS_396</strain>
    </source>
</reference>
<dbReference type="Proteomes" id="UP000220669">
    <property type="component" value="Unassembled WGS sequence"/>
</dbReference>
<dbReference type="InterPro" id="IPR036165">
    <property type="entry name" value="YefM-like_sf"/>
</dbReference>
<dbReference type="Proteomes" id="UP000252797">
    <property type="component" value="Unassembled WGS sequence"/>
</dbReference>
<dbReference type="InterPro" id="IPR006442">
    <property type="entry name" value="Antitoxin_Phd/YefM"/>
</dbReference>
<evidence type="ECO:0000256" key="1">
    <source>
        <dbReference type="ARBA" id="ARBA00009981"/>
    </source>
</evidence>
<dbReference type="SUPFAM" id="SSF143120">
    <property type="entry name" value="YefM-like"/>
    <property type="match status" value="1"/>
</dbReference>
<comment type="similarity">
    <text evidence="1 2">Belongs to the phD/YefM antitoxin family.</text>
</comment>
<dbReference type="PANTHER" id="PTHR33713:SF6">
    <property type="entry name" value="ANTITOXIN YEFM"/>
    <property type="match status" value="1"/>
</dbReference>
<dbReference type="KEGG" id="edu:LIU_06365"/>
<dbReference type="EMBL" id="LEPB01000004">
    <property type="protein sequence ID" value="RCA10272.1"/>
    <property type="molecule type" value="Genomic_DNA"/>
</dbReference>
<proteinExistence type="inferred from homology"/>
<dbReference type="Gene3D" id="3.40.1620.10">
    <property type="entry name" value="YefM-like domain"/>
    <property type="match status" value="1"/>
</dbReference>
<sequence length="89" mass="10403">MEAVSYSNFRKNLRGYMKQVNEDAETLIVTSKDVDDTVVVLSKRDYDSMQETLRTLSNNYVMEKIRRGDEQFSKGTFKKHDLIEVESDD</sequence>
<evidence type="ECO:0000313" key="5">
    <source>
        <dbReference type="Proteomes" id="UP000220669"/>
    </source>
</evidence>
<comment type="function">
    <text evidence="2">Antitoxin component of a type II toxin-antitoxin (TA) system.</text>
</comment>
<organism evidence="4 6">
    <name type="scientific">Enterococcus durans</name>
    <dbReference type="NCBI Taxonomy" id="53345"/>
    <lineage>
        <taxon>Bacteria</taxon>
        <taxon>Bacillati</taxon>
        <taxon>Bacillota</taxon>
        <taxon>Bacilli</taxon>
        <taxon>Lactobacillales</taxon>
        <taxon>Enterococcaceae</taxon>
        <taxon>Enterococcus</taxon>
    </lineage>
</organism>
<dbReference type="AlphaFoldDB" id="A0A367CD15"/>